<dbReference type="Gene3D" id="2.60.40.2340">
    <property type="match status" value="1"/>
</dbReference>
<sequence length="492" mass="54863">MKQLIKNLCYPLIAVLLFSACSEEDKSVSAPDIVGAKLVSFGFYVEDNEGVLDKDYVVDGPIVGSDIEMKIPSKIDKSSLIARFTTSEDNPAVTVKGTVQVSQQTANDFSVPVDFVLTNTSLNNRKYTVRIKRPIEWIKKVRFSEFQLMDAILKVNPVDNVPYVMGIKNNTNTSYRKAVLLKYENETWSMVGDTISNGQTSDMDFTFSSTGTPYVVYTDYTNAIPQTATVQYYDGSSWVVVGRNYNDVRVQYNSICFDAMGKLYVFSMNNLAGGVVGRRLMNISTYSGGSWTTNQTMPGRSYNSYNMRSVLKKDILYLAVNDYANISGTISVYVNKDGAWSTLAQGMRHEDATEVNYYDLDMDVDNQGNIYVMGLERLSSGYKLITHKYTASTSSWSLFATPVNLASNTRYFSLALNPQGVPSVTYNNTATNSTTSFVTIDKEAQTWTSPFVFPNVTTGKTNIAFGSDGTGYAIYIDESKNLLIWEYIEDNE</sequence>
<dbReference type="Proteomes" id="UP001596023">
    <property type="component" value="Unassembled WGS sequence"/>
</dbReference>
<protein>
    <recommendedName>
        <fullName evidence="3">DUF5018 domain-containing protein</fullName>
    </recommendedName>
</protein>
<proteinExistence type="predicted"/>
<gene>
    <name evidence="1" type="ORF">ACFO6W_01850</name>
</gene>
<dbReference type="RefSeq" id="WP_379993601.1">
    <property type="nucleotide sequence ID" value="NZ_JBHSGN010000011.1"/>
</dbReference>
<organism evidence="1 2">
    <name type="scientific">Dysgonomonas termitidis</name>
    <dbReference type="NCBI Taxonomy" id="1516126"/>
    <lineage>
        <taxon>Bacteria</taxon>
        <taxon>Pseudomonadati</taxon>
        <taxon>Bacteroidota</taxon>
        <taxon>Bacteroidia</taxon>
        <taxon>Bacteroidales</taxon>
        <taxon>Dysgonomonadaceae</taxon>
        <taxon>Dysgonomonas</taxon>
    </lineage>
</organism>
<accession>A0ABV9KR48</accession>
<dbReference type="EMBL" id="JBHSGN010000011">
    <property type="protein sequence ID" value="MFC4672428.1"/>
    <property type="molecule type" value="Genomic_DNA"/>
</dbReference>
<evidence type="ECO:0008006" key="3">
    <source>
        <dbReference type="Google" id="ProtNLM"/>
    </source>
</evidence>
<comment type="caution">
    <text evidence="1">The sequence shown here is derived from an EMBL/GenBank/DDBJ whole genome shotgun (WGS) entry which is preliminary data.</text>
</comment>
<evidence type="ECO:0000313" key="1">
    <source>
        <dbReference type="EMBL" id="MFC4672428.1"/>
    </source>
</evidence>
<evidence type="ECO:0000313" key="2">
    <source>
        <dbReference type="Proteomes" id="UP001596023"/>
    </source>
</evidence>
<name>A0ABV9KR48_9BACT</name>
<reference evidence="2" key="1">
    <citation type="journal article" date="2019" name="Int. J. Syst. Evol. Microbiol.">
        <title>The Global Catalogue of Microorganisms (GCM) 10K type strain sequencing project: providing services to taxonomists for standard genome sequencing and annotation.</title>
        <authorList>
            <consortium name="The Broad Institute Genomics Platform"/>
            <consortium name="The Broad Institute Genome Sequencing Center for Infectious Disease"/>
            <person name="Wu L."/>
            <person name="Ma J."/>
        </authorList>
    </citation>
    <scope>NUCLEOTIDE SEQUENCE [LARGE SCALE GENOMIC DNA]</scope>
    <source>
        <strain evidence="2">CCUG 66188</strain>
    </source>
</reference>
<dbReference type="PROSITE" id="PS51257">
    <property type="entry name" value="PROKAR_LIPOPROTEIN"/>
    <property type="match status" value="1"/>
</dbReference>
<keyword evidence="2" id="KW-1185">Reference proteome</keyword>